<feature type="compositionally biased region" description="Low complexity" evidence="1">
    <location>
        <begin position="142"/>
        <end position="158"/>
    </location>
</feature>
<dbReference type="Proteomes" id="UP000272942">
    <property type="component" value="Unassembled WGS sequence"/>
</dbReference>
<gene>
    <name evidence="2" type="ORF">ECPE_LOCUS2573</name>
</gene>
<keyword evidence="3" id="KW-1185">Reference proteome</keyword>
<evidence type="ECO:0000313" key="3">
    <source>
        <dbReference type="Proteomes" id="UP000272942"/>
    </source>
</evidence>
<feature type="compositionally biased region" description="Low complexity" evidence="1">
    <location>
        <begin position="301"/>
        <end position="313"/>
    </location>
</feature>
<feature type="compositionally biased region" description="Polar residues" evidence="1">
    <location>
        <begin position="81"/>
        <end position="94"/>
    </location>
</feature>
<protein>
    <submittedName>
        <fullName evidence="4">Protein kinase domain-containing protein</fullName>
    </submittedName>
</protein>
<evidence type="ECO:0000313" key="2">
    <source>
        <dbReference type="EMBL" id="VDP66845.1"/>
    </source>
</evidence>
<feature type="compositionally biased region" description="Basic residues" evidence="1">
    <location>
        <begin position="107"/>
        <end position="121"/>
    </location>
</feature>
<sequence length="363" mass="39843">MTEPSRSNTEDSKRSNPVQNHWFDASLIPSSRTMGMEVKEHTGSASGDDETYNLGRQFSKIAVDAFREGHGKVDSDRTSERCSSVSRITFPSRSSRSEDVQQSTTRRSQHHHQHQHHHRHQQYTTPITQTVPSHSYTQAARSLPKSNSPSSSPTNPVSRQQPPTPSRTGPSVNSVNVVNMHKKKPLISNLPKLHTAPSQPVLLHTSSCGSDECSDAQLPPFQTQQVRPFSIHIASKLDQHNSCSPESSNSEQMEQSVRSTCKMRSAPSCPSHLGPLLIGTTDLDSQDQKVRDVTAPCRIANNNPPSNSSSNCPKPTPKPDLRDRVCPGQHTAGTFGLYNIQETIGAGNFSQVKLATHVLTKGK</sequence>
<accession>A0A183A6I8</accession>
<feature type="compositionally biased region" description="Basic and acidic residues" evidence="1">
    <location>
        <begin position="68"/>
        <end position="80"/>
    </location>
</feature>
<organism evidence="4">
    <name type="scientific">Echinostoma caproni</name>
    <dbReference type="NCBI Taxonomy" id="27848"/>
    <lineage>
        <taxon>Eukaryota</taxon>
        <taxon>Metazoa</taxon>
        <taxon>Spiralia</taxon>
        <taxon>Lophotrochozoa</taxon>
        <taxon>Platyhelminthes</taxon>
        <taxon>Trematoda</taxon>
        <taxon>Digenea</taxon>
        <taxon>Plagiorchiida</taxon>
        <taxon>Echinostomata</taxon>
        <taxon>Echinostomatoidea</taxon>
        <taxon>Echinostomatidae</taxon>
        <taxon>Echinostoma</taxon>
    </lineage>
</organism>
<reference evidence="4" key="1">
    <citation type="submission" date="2016-06" db="UniProtKB">
        <authorList>
            <consortium name="WormBaseParasite"/>
        </authorList>
    </citation>
    <scope>IDENTIFICATION</scope>
</reference>
<evidence type="ECO:0000313" key="4">
    <source>
        <dbReference type="WBParaSite" id="ECPE_0000257501-mRNA-1"/>
    </source>
</evidence>
<feature type="region of interest" description="Disordered" evidence="1">
    <location>
        <begin position="297"/>
        <end position="322"/>
    </location>
</feature>
<dbReference type="AlphaFoldDB" id="A0A183A6I8"/>
<dbReference type="EMBL" id="UZAN01039706">
    <property type="protein sequence ID" value="VDP66845.1"/>
    <property type="molecule type" value="Genomic_DNA"/>
</dbReference>
<dbReference type="OrthoDB" id="6288820at2759"/>
<feature type="region of interest" description="Disordered" evidence="1">
    <location>
        <begin position="68"/>
        <end position="174"/>
    </location>
</feature>
<proteinExistence type="predicted"/>
<reference evidence="2 3" key="2">
    <citation type="submission" date="2018-11" db="EMBL/GenBank/DDBJ databases">
        <authorList>
            <consortium name="Pathogen Informatics"/>
        </authorList>
    </citation>
    <scope>NUCLEOTIDE SEQUENCE [LARGE SCALE GENOMIC DNA]</scope>
    <source>
        <strain evidence="2 3">Egypt</strain>
    </source>
</reference>
<name>A0A183A6I8_9TREM</name>
<feature type="region of interest" description="Disordered" evidence="1">
    <location>
        <begin position="1"/>
        <end position="52"/>
    </location>
</feature>
<dbReference type="WBParaSite" id="ECPE_0000257501-mRNA-1">
    <property type="protein sequence ID" value="ECPE_0000257501-mRNA-1"/>
    <property type="gene ID" value="ECPE_0000257501"/>
</dbReference>
<evidence type="ECO:0000256" key="1">
    <source>
        <dbReference type="SAM" id="MobiDB-lite"/>
    </source>
</evidence>
<feature type="compositionally biased region" description="Polar residues" evidence="1">
    <location>
        <begin position="123"/>
        <end position="140"/>
    </location>
</feature>